<dbReference type="Gene3D" id="1.20.120.310">
    <property type="entry name" value="ERV/ALR sulfhydryl oxidase domain"/>
    <property type="match status" value="1"/>
</dbReference>
<keyword evidence="3" id="KW-0285">Flavoprotein</keyword>
<keyword evidence="5" id="KW-0560">Oxidoreductase</keyword>
<protein>
    <recommendedName>
        <fullName evidence="2">thiol oxidase</fullName>
        <ecNumber evidence="2">1.8.3.2</ecNumber>
    </recommendedName>
</protein>
<dbReference type="Pfam" id="PF04777">
    <property type="entry name" value="Evr1_Alr"/>
    <property type="match status" value="1"/>
</dbReference>
<proteinExistence type="predicted"/>
<dbReference type="PROSITE" id="PS51324">
    <property type="entry name" value="ERV_ALR"/>
    <property type="match status" value="1"/>
</dbReference>
<evidence type="ECO:0000256" key="6">
    <source>
        <dbReference type="ARBA" id="ARBA00023157"/>
    </source>
</evidence>
<evidence type="ECO:0000256" key="4">
    <source>
        <dbReference type="ARBA" id="ARBA00022827"/>
    </source>
</evidence>
<evidence type="ECO:0000256" key="2">
    <source>
        <dbReference type="ARBA" id="ARBA00012512"/>
    </source>
</evidence>
<evidence type="ECO:0000256" key="3">
    <source>
        <dbReference type="ARBA" id="ARBA00022630"/>
    </source>
</evidence>
<feature type="domain" description="ERV/ALR sulfhydryl oxidase" evidence="7">
    <location>
        <begin position="1"/>
        <end position="100"/>
    </location>
</feature>
<dbReference type="SUPFAM" id="SSF69000">
    <property type="entry name" value="FAD-dependent thiol oxidase"/>
    <property type="match status" value="1"/>
</dbReference>
<dbReference type="AlphaFoldDB" id="A0A6C0KDX7"/>
<evidence type="ECO:0000259" key="7">
    <source>
        <dbReference type="PROSITE" id="PS51324"/>
    </source>
</evidence>
<dbReference type="EMBL" id="MN740856">
    <property type="protein sequence ID" value="QHU15381.1"/>
    <property type="molecule type" value="Genomic_DNA"/>
</dbReference>
<comment type="cofactor">
    <cofactor evidence="1">
        <name>FAD</name>
        <dbReference type="ChEBI" id="CHEBI:57692"/>
    </cofactor>
</comment>
<dbReference type="GO" id="GO:0016972">
    <property type="term" value="F:thiol oxidase activity"/>
    <property type="evidence" value="ECO:0007669"/>
    <property type="project" value="UniProtKB-EC"/>
</dbReference>
<keyword evidence="4" id="KW-0274">FAD</keyword>
<dbReference type="InterPro" id="IPR036774">
    <property type="entry name" value="ERV/ALR_sulphydryl_oxid_sf"/>
</dbReference>
<organism evidence="8">
    <name type="scientific">viral metagenome</name>
    <dbReference type="NCBI Taxonomy" id="1070528"/>
    <lineage>
        <taxon>unclassified sequences</taxon>
        <taxon>metagenomes</taxon>
        <taxon>organismal metagenomes</taxon>
    </lineage>
</organism>
<sequence>MNSYVWGSSMWNVLHGTSLLSPTRNTEGDRQLFSDVLSSFRKVCPCNVCKTSYGTFMSLPQFNLANPQLKPSVFAWELHNAVNTKLSRPLVRYEDVFRRYRYMVEPVSPAAVWQIVKPVASHAMAKEPEAAQEFVRATLLLSATLPQFARSSLMTELRAELGDFLDSGADEPELLAKLDRVEARVFGRCEFDWAKVDQPMRLDDLVA</sequence>
<reference evidence="8" key="1">
    <citation type="journal article" date="2020" name="Nature">
        <title>Giant virus diversity and host interactions through global metagenomics.</title>
        <authorList>
            <person name="Schulz F."/>
            <person name="Roux S."/>
            <person name="Paez-Espino D."/>
            <person name="Jungbluth S."/>
            <person name="Walsh D.A."/>
            <person name="Denef V.J."/>
            <person name="McMahon K.D."/>
            <person name="Konstantinidis K.T."/>
            <person name="Eloe-Fadrosh E.A."/>
            <person name="Kyrpides N.C."/>
            <person name="Woyke T."/>
        </authorList>
    </citation>
    <scope>NUCLEOTIDE SEQUENCE</scope>
    <source>
        <strain evidence="8">GVMAG-S-1103017-68</strain>
    </source>
</reference>
<evidence type="ECO:0000313" key="8">
    <source>
        <dbReference type="EMBL" id="QHU15381.1"/>
    </source>
</evidence>
<evidence type="ECO:0000256" key="1">
    <source>
        <dbReference type="ARBA" id="ARBA00001974"/>
    </source>
</evidence>
<dbReference type="EC" id="1.8.3.2" evidence="2"/>
<dbReference type="InterPro" id="IPR017905">
    <property type="entry name" value="ERV/ALR_sulphydryl_oxidase"/>
</dbReference>
<evidence type="ECO:0000256" key="5">
    <source>
        <dbReference type="ARBA" id="ARBA00023002"/>
    </source>
</evidence>
<keyword evidence="6" id="KW-1015">Disulfide bond</keyword>
<name>A0A6C0KDX7_9ZZZZ</name>
<accession>A0A6C0KDX7</accession>